<sequence>MQVQNVSPVFQSFDQQYTLAKRLFTDLTKLFKSKKAVELEEKLIFLEIYIELISRIHFNEEKLKFTLFAPYKTLFKSLKKVLHIKLVIQALEEETVTSGIHFTSYKKKLLKDRDLIYADAYDEIFATPTKIWEELYKQAFDHSKQLRPLQINTATTQLINEELAFFKFDSEKQLEAKEIKDIYEGLQLIISLENIRMVSGLNATFTDLIHTYMNDLSQLLYKWYQNHLFLQHLTFSLSEAEDIPSKKYQTLLKKLKSNKKKLTAKAVSQCQHLFSDILG</sequence>
<proteinExistence type="predicted"/>
<gene>
    <name evidence="1" type="ORF">FKX85_09895</name>
</gene>
<evidence type="ECO:0000313" key="1">
    <source>
        <dbReference type="EMBL" id="QDH79328.1"/>
    </source>
</evidence>
<dbReference type="KEGG" id="echi:FKX85_09895"/>
<reference evidence="1 2" key="1">
    <citation type="submission" date="2019-06" db="EMBL/GenBank/DDBJ databases">
        <title>Echinicola alkalisoli sp. nov. isolated from saline soil.</title>
        <authorList>
            <person name="Sun J.-Q."/>
            <person name="Xu L."/>
        </authorList>
    </citation>
    <scope>NUCLEOTIDE SEQUENCE [LARGE SCALE GENOMIC DNA]</scope>
    <source>
        <strain evidence="1 2">LN3S3</strain>
    </source>
</reference>
<protein>
    <submittedName>
        <fullName evidence="1">Uncharacterized protein</fullName>
    </submittedName>
</protein>
<dbReference type="RefSeq" id="WP_141614572.1">
    <property type="nucleotide sequence ID" value="NZ_CP041253.1"/>
</dbReference>
<evidence type="ECO:0000313" key="2">
    <source>
        <dbReference type="Proteomes" id="UP000316614"/>
    </source>
</evidence>
<name>A0A514CHN8_9BACT</name>
<keyword evidence="2" id="KW-1185">Reference proteome</keyword>
<dbReference type="AlphaFoldDB" id="A0A514CHN8"/>
<dbReference type="OrthoDB" id="835587at2"/>
<accession>A0A514CHN8</accession>
<dbReference type="Proteomes" id="UP000316614">
    <property type="component" value="Chromosome"/>
</dbReference>
<dbReference type="EMBL" id="CP041253">
    <property type="protein sequence ID" value="QDH79328.1"/>
    <property type="molecule type" value="Genomic_DNA"/>
</dbReference>
<organism evidence="1 2">
    <name type="scientific">Echinicola soli</name>
    <dbReference type="NCBI Taxonomy" id="2591634"/>
    <lineage>
        <taxon>Bacteria</taxon>
        <taxon>Pseudomonadati</taxon>
        <taxon>Bacteroidota</taxon>
        <taxon>Cytophagia</taxon>
        <taxon>Cytophagales</taxon>
        <taxon>Cyclobacteriaceae</taxon>
        <taxon>Echinicola</taxon>
    </lineage>
</organism>